<comment type="function">
    <text evidence="10">Involved in cell wall formation. Catalyzes the final step in the synthesis of UDP-N-acetylmuramoyl-pentapeptide, the precursor of murein.</text>
</comment>
<dbReference type="GO" id="GO:0009252">
    <property type="term" value="P:peptidoglycan biosynthetic process"/>
    <property type="evidence" value="ECO:0007669"/>
    <property type="project" value="UniProtKB-UniPathway"/>
</dbReference>
<dbReference type="GO" id="GO:0008766">
    <property type="term" value="F:UDP-N-acetylmuramoylalanyl-D-glutamyl-2,6-diaminopimelate-D-alanyl-D-alanine ligase activity"/>
    <property type="evidence" value="ECO:0007669"/>
    <property type="project" value="RHEA"/>
</dbReference>
<keyword evidence="1" id="KW-0963">Cytoplasm</keyword>
<dbReference type="InterPro" id="IPR036615">
    <property type="entry name" value="Mur_ligase_C_dom_sf"/>
</dbReference>
<dbReference type="Proteomes" id="UP000264215">
    <property type="component" value="Unassembled WGS sequence"/>
</dbReference>
<evidence type="ECO:0000259" key="13">
    <source>
        <dbReference type="Pfam" id="PF08245"/>
    </source>
</evidence>
<sequence length="441" mass="48844">MTSKSAVEEFLIQTEERRIAIDSRRVSDGDVFVGLEGERVDGNDFVDEALSAGASVVFSNRSSANSRVITVDDTKELLMEAASAILFRSNLKSRIGITGSNGKTTTKEITSYLLSRLGKTFKTAGNLNTEIGLPLSLLENRRELLSSHYGVFEFGTSAKGDIKRLVDLVEPDLCVLLNVGTAHVGNFKHPKELLLEKLSIFDSSRLTKAILGGCDERLREFAAALSVETRLFGRDNSDFSIIDFSYDGCDTMLHFDCQGDRFARLRGIWSYGQLMDLGAAYLVALFEGLPEPSIFLNAFKLPFKDRFAVVSLHGITLISDFYNSSLESWESAMVSIEKLKHSRKIAVAGSILEQGEEETRTHVKLGKLLKSFDKTVLFNQDKAIEAASKNMEPSLVSSEIGEVASWLQRNVMPGDLVFFKASRAVALERVYESFLELIRNA</sequence>
<dbReference type="GO" id="GO:0071555">
    <property type="term" value="P:cell wall organization"/>
    <property type="evidence" value="ECO:0007669"/>
    <property type="project" value="UniProtKB-KW"/>
</dbReference>
<dbReference type="Pfam" id="PF08245">
    <property type="entry name" value="Mur_ligase_M"/>
    <property type="match status" value="1"/>
</dbReference>
<dbReference type="InterPro" id="IPR004101">
    <property type="entry name" value="Mur_ligase_C"/>
</dbReference>
<evidence type="ECO:0000256" key="3">
    <source>
        <dbReference type="ARBA" id="ARBA00022618"/>
    </source>
</evidence>
<dbReference type="Pfam" id="PF01225">
    <property type="entry name" value="Mur_ligase"/>
    <property type="match status" value="1"/>
</dbReference>
<feature type="domain" description="Mur ligase C-terminal" evidence="12">
    <location>
        <begin position="306"/>
        <end position="423"/>
    </location>
</feature>
<dbReference type="InterPro" id="IPR013221">
    <property type="entry name" value="Mur_ligase_cen"/>
</dbReference>
<dbReference type="SUPFAM" id="SSF53244">
    <property type="entry name" value="MurD-like peptide ligases, peptide-binding domain"/>
    <property type="match status" value="1"/>
</dbReference>
<keyword evidence="7 10" id="KW-0573">Peptidoglycan synthesis</keyword>
<keyword evidence="4" id="KW-0547">Nucleotide-binding</keyword>
<dbReference type="GO" id="GO:0051301">
    <property type="term" value="P:cell division"/>
    <property type="evidence" value="ECO:0007669"/>
    <property type="project" value="UniProtKB-KW"/>
</dbReference>
<proteinExistence type="predicted"/>
<dbReference type="EC" id="6.3.2.10" evidence="10"/>
<dbReference type="SUPFAM" id="SSF53623">
    <property type="entry name" value="MurD-like peptide ligases, catalytic domain"/>
    <property type="match status" value="1"/>
</dbReference>
<evidence type="ECO:0000313" key="14">
    <source>
        <dbReference type="EMBL" id="HCO69077.1"/>
    </source>
</evidence>
<name>A0A3D3TKD1_9BACT</name>
<dbReference type="GO" id="GO:0005524">
    <property type="term" value="F:ATP binding"/>
    <property type="evidence" value="ECO:0007669"/>
    <property type="project" value="UniProtKB-KW"/>
</dbReference>
<protein>
    <recommendedName>
        <fullName evidence="10">UDP-N-acetylmuramoyl-tripeptide--D-alanyl-D-alanine ligase</fullName>
        <ecNumber evidence="10">6.3.2.10</ecNumber>
    </recommendedName>
</protein>
<evidence type="ECO:0000256" key="7">
    <source>
        <dbReference type="ARBA" id="ARBA00022984"/>
    </source>
</evidence>
<comment type="pathway">
    <text evidence="10">Cell wall biogenesis; peptidoglycan biosynthesis.</text>
</comment>
<evidence type="ECO:0000259" key="11">
    <source>
        <dbReference type="Pfam" id="PF01225"/>
    </source>
</evidence>
<gene>
    <name evidence="14" type="ORF">DIT26_00570</name>
</gene>
<feature type="domain" description="Mur ligase central" evidence="13">
    <location>
        <begin position="97"/>
        <end position="238"/>
    </location>
</feature>
<dbReference type="SUPFAM" id="SSF63418">
    <property type="entry name" value="MurE/MurF N-terminal domain"/>
    <property type="match status" value="1"/>
</dbReference>
<keyword evidence="5" id="KW-0067">ATP-binding</keyword>
<keyword evidence="2 14" id="KW-0436">Ligase</keyword>
<evidence type="ECO:0000256" key="10">
    <source>
        <dbReference type="RuleBase" id="RU004136"/>
    </source>
</evidence>
<dbReference type="GO" id="GO:0005737">
    <property type="term" value="C:cytoplasm"/>
    <property type="evidence" value="ECO:0007669"/>
    <property type="project" value="UniProtKB-SubCell"/>
</dbReference>
<keyword evidence="6 10" id="KW-0133">Cell shape</keyword>
<evidence type="ECO:0000256" key="2">
    <source>
        <dbReference type="ARBA" id="ARBA00022598"/>
    </source>
</evidence>
<dbReference type="PANTHER" id="PTHR43024:SF1">
    <property type="entry name" value="UDP-N-ACETYLMURAMOYL-TRIPEPTIDE--D-ALANYL-D-ALANINE LIGASE"/>
    <property type="match status" value="1"/>
</dbReference>
<evidence type="ECO:0000313" key="15">
    <source>
        <dbReference type="Proteomes" id="UP000264215"/>
    </source>
</evidence>
<dbReference type="Gene3D" id="3.40.1190.10">
    <property type="entry name" value="Mur-like, catalytic domain"/>
    <property type="match status" value="1"/>
</dbReference>
<dbReference type="GO" id="GO:0047480">
    <property type="term" value="F:UDP-N-acetylmuramoyl-tripeptide-D-alanyl-D-alanine ligase activity"/>
    <property type="evidence" value="ECO:0007669"/>
    <property type="project" value="UniProtKB-EC"/>
</dbReference>
<evidence type="ECO:0000259" key="12">
    <source>
        <dbReference type="Pfam" id="PF02875"/>
    </source>
</evidence>
<dbReference type="GO" id="GO:0008360">
    <property type="term" value="P:regulation of cell shape"/>
    <property type="evidence" value="ECO:0007669"/>
    <property type="project" value="UniProtKB-KW"/>
</dbReference>
<dbReference type="Pfam" id="PF02875">
    <property type="entry name" value="Mur_ligase_C"/>
    <property type="match status" value="1"/>
</dbReference>
<organism evidence="14 15">
    <name type="scientific">Mesotoga infera</name>
    <dbReference type="NCBI Taxonomy" id="1236046"/>
    <lineage>
        <taxon>Bacteria</taxon>
        <taxon>Thermotogati</taxon>
        <taxon>Thermotogota</taxon>
        <taxon>Thermotogae</taxon>
        <taxon>Kosmotogales</taxon>
        <taxon>Kosmotogaceae</taxon>
        <taxon>Mesotoga</taxon>
    </lineage>
</organism>
<dbReference type="InterPro" id="IPR005863">
    <property type="entry name" value="UDP-N-AcMur_synth"/>
</dbReference>
<reference evidence="14 15" key="1">
    <citation type="journal article" date="2018" name="Nat. Biotechnol.">
        <title>A standardized bacterial taxonomy based on genome phylogeny substantially revises the tree of life.</title>
        <authorList>
            <person name="Parks D.H."/>
            <person name="Chuvochina M."/>
            <person name="Waite D.W."/>
            <person name="Rinke C."/>
            <person name="Skarshewski A."/>
            <person name="Chaumeil P.A."/>
            <person name="Hugenholtz P."/>
        </authorList>
    </citation>
    <scope>NUCLEOTIDE SEQUENCE [LARGE SCALE GENOMIC DNA]</scope>
    <source>
        <strain evidence="14">UBA9905</strain>
    </source>
</reference>
<dbReference type="EMBL" id="DQBS01000013">
    <property type="protein sequence ID" value="HCO69077.1"/>
    <property type="molecule type" value="Genomic_DNA"/>
</dbReference>
<comment type="subcellular location">
    <subcellularLocation>
        <location evidence="10">Cytoplasm</location>
    </subcellularLocation>
</comment>
<feature type="domain" description="Mur ligase N-terminal catalytic" evidence="11">
    <location>
        <begin position="19"/>
        <end position="80"/>
    </location>
</feature>
<dbReference type="InterPro" id="IPR051046">
    <property type="entry name" value="MurCDEF_CellWall_CoF430Synth"/>
</dbReference>
<dbReference type="InterPro" id="IPR036565">
    <property type="entry name" value="Mur-like_cat_sf"/>
</dbReference>
<dbReference type="NCBIfam" id="TIGR01143">
    <property type="entry name" value="murF"/>
    <property type="match status" value="1"/>
</dbReference>
<comment type="caution">
    <text evidence="14">The sequence shown here is derived from an EMBL/GenBank/DDBJ whole genome shotgun (WGS) entry which is preliminary data.</text>
</comment>
<evidence type="ECO:0000256" key="6">
    <source>
        <dbReference type="ARBA" id="ARBA00022960"/>
    </source>
</evidence>
<dbReference type="Gene3D" id="3.40.1390.10">
    <property type="entry name" value="MurE/MurF, N-terminal domain"/>
    <property type="match status" value="1"/>
</dbReference>
<dbReference type="AlphaFoldDB" id="A0A3D3TKD1"/>
<dbReference type="InterPro" id="IPR035911">
    <property type="entry name" value="MurE/MurF_N"/>
</dbReference>
<evidence type="ECO:0000256" key="8">
    <source>
        <dbReference type="ARBA" id="ARBA00023306"/>
    </source>
</evidence>
<dbReference type="PANTHER" id="PTHR43024">
    <property type="entry name" value="UDP-N-ACETYLMURAMOYL-TRIPEPTIDE--D-ALANYL-D-ALANINE LIGASE"/>
    <property type="match status" value="1"/>
</dbReference>
<dbReference type="UniPathway" id="UPA00219"/>
<keyword evidence="8 10" id="KW-0131">Cell cycle</keyword>
<accession>A0A3D3TKD1</accession>
<keyword evidence="9 10" id="KW-0961">Cell wall biogenesis/degradation</keyword>
<dbReference type="InterPro" id="IPR000713">
    <property type="entry name" value="Mur_ligase_N"/>
</dbReference>
<evidence type="ECO:0000256" key="5">
    <source>
        <dbReference type="ARBA" id="ARBA00022840"/>
    </source>
</evidence>
<keyword evidence="3 10" id="KW-0132">Cell division</keyword>
<comment type="catalytic activity">
    <reaction evidence="10">
        <text>D-alanyl-D-alanine + UDP-N-acetyl-alpha-D-muramoyl-L-alanyl-gamma-D-glutamyl-meso-2,6-diaminopimelate + ATP = UDP-N-acetyl-alpha-D-muramoyl-L-alanyl-gamma-D-glutamyl-meso-2,6-diaminopimeloyl-D-alanyl-D-alanine + ADP + phosphate + H(+)</text>
        <dbReference type="Rhea" id="RHEA:28374"/>
        <dbReference type="ChEBI" id="CHEBI:15378"/>
        <dbReference type="ChEBI" id="CHEBI:30616"/>
        <dbReference type="ChEBI" id="CHEBI:43474"/>
        <dbReference type="ChEBI" id="CHEBI:57822"/>
        <dbReference type="ChEBI" id="CHEBI:61386"/>
        <dbReference type="ChEBI" id="CHEBI:83905"/>
        <dbReference type="ChEBI" id="CHEBI:456216"/>
        <dbReference type="EC" id="6.3.2.10"/>
    </reaction>
</comment>
<dbReference type="Gene3D" id="3.90.190.20">
    <property type="entry name" value="Mur ligase, C-terminal domain"/>
    <property type="match status" value="1"/>
</dbReference>
<evidence type="ECO:0000256" key="1">
    <source>
        <dbReference type="ARBA" id="ARBA00022490"/>
    </source>
</evidence>
<evidence type="ECO:0000256" key="9">
    <source>
        <dbReference type="ARBA" id="ARBA00023316"/>
    </source>
</evidence>
<evidence type="ECO:0000256" key="4">
    <source>
        <dbReference type="ARBA" id="ARBA00022741"/>
    </source>
</evidence>